<dbReference type="Gene3D" id="2.40.160.20">
    <property type="match status" value="1"/>
</dbReference>
<organism evidence="1 2">
    <name type="scientific">Mesonia ostreae</name>
    <dbReference type="NCBI Taxonomy" id="861110"/>
    <lineage>
        <taxon>Bacteria</taxon>
        <taxon>Pseudomonadati</taxon>
        <taxon>Bacteroidota</taxon>
        <taxon>Flavobacteriia</taxon>
        <taxon>Flavobacteriales</taxon>
        <taxon>Flavobacteriaceae</taxon>
        <taxon>Mesonia</taxon>
    </lineage>
</organism>
<gene>
    <name evidence="1" type="ORF">RLT85_07720</name>
</gene>
<dbReference type="InterPro" id="IPR011250">
    <property type="entry name" value="OMP/PagP_B-barrel"/>
</dbReference>
<keyword evidence="2" id="KW-1185">Reference proteome</keyword>
<reference evidence="2" key="1">
    <citation type="submission" date="2023-07" db="EMBL/GenBank/DDBJ databases">
        <title>Isolating and identifying novel microbial strains from the Mariana Trench.</title>
        <authorList>
            <person name="Fu H."/>
        </authorList>
    </citation>
    <scope>NUCLEOTIDE SEQUENCE [LARGE SCALE GENOMIC DNA]</scope>
    <source>
        <strain evidence="2">T-y2</strain>
    </source>
</reference>
<evidence type="ECO:0000313" key="2">
    <source>
        <dbReference type="Proteomes" id="UP001182991"/>
    </source>
</evidence>
<dbReference type="Proteomes" id="UP001182991">
    <property type="component" value="Unassembled WGS sequence"/>
</dbReference>
<proteinExistence type="predicted"/>
<sequence length="263" mass="29694">MKTIFLFFISSILFLCTTVNYGQGFSQEIGIVAGPVALKSDYGLRGNSETNYGNVGVGIGLVHYINFAYSASSNSYTSDKYFNNHFKIRTEFDYHTTSLDHYGKQAEKKTAEGLKLRSMHGKAKVIEIGPSIEYFPRSIREYESGYFKFAPYISLGVHYVNYSPQAETDLPGRIGSSANTFYEFVAPTGEEPYINTASGSTYAITFSAGSRYRLNDSSDLLLDLRWHVYGSDFIDGLDHDNVQNKSNDWMVWLNVGYVYYLNF</sequence>
<dbReference type="NCBIfam" id="NF047659">
    <property type="entry name" value="THC0290_0291_fam"/>
    <property type="match status" value="1"/>
</dbReference>
<dbReference type="EMBL" id="JAVRBG010000006">
    <property type="protein sequence ID" value="MDT0294520.1"/>
    <property type="molecule type" value="Genomic_DNA"/>
</dbReference>
<comment type="caution">
    <text evidence="1">The sequence shown here is derived from an EMBL/GenBank/DDBJ whole genome shotgun (WGS) entry which is preliminary data.</text>
</comment>
<name>A0ABU2KII1_9FLAO</name>
<dbReference type="RefSeq" id="WP_311401454.1">
    <property type="nucleotide sequence ID" value="NZ_JAVRBG010000006.1"/>
</dbReference>
<evidence type="ECO:0000313" key="1">
    <source>
        <dbReference type="EMBL" id="MDT0294520.1"/>
    </source>
</evidence>
<dbReference type="SUPFAM" id="SSF56925">
    <property type="entry name" value="OMPA-like"/>
    <property type="match status" value="1"/>
</dbReference>
<accession>A0ABU2KII1</accession>
<protein>
    <submittedName>
        <fullName evidence="1">Glutamate dehydrogenase</fullName>
    </submittedName>
</protein>